<accession>A0AAN8QNW5</accession>
<name>A0AAN8QNW5_9TELE</name>
<comment type="caution">
    <text evidence="1">The sequence shown here is derived from an EMBL/GenBank/DDBJ whole genome shotgun (WGS) entry which is preliminary data.</text>
</comment>
<evidence type="ECO:0000313" key="2">
    <source>
        <dbReference type="Proteomes" id="UP001356427"/>
    </source>
</evidence>
<keyword evidence="2" id="KW-1185">Reference proteome</keyword>
<proteinExistence type="predicted"/>
<protein>
    <submittedName>
        <fullName evidence="1">Uncharacterized protein</fullName>
    </submittedName>
</protein>
<reference evidence="1 2" key="1">
    <citation type="submission" date="2021-04" db="EMBL/GenBank/DDBJ databases">
        <authorList>
            <person name="De Guttry C."/>
            <person name="Zahm M."/>
            <person name="Klopp C."/>
            <person name="Cabau C."/>
            <person name="Louis A."/>
            <person name="Berthelot C."/>
            <person name="Parey E."/>
            <person name="Roest Crollius H."/>
            <person name="Montfort J."/>
            <person name="Robinson-Rechavi M."/>
            <person name="Bucao C."/>
            <person name="Bouchez O."/>
            <person name="Gislard M."/>
            <person name="Lluch J."/>
            <person name="Milhes M."/>
            <person name="Lampietro C."/>
            <person name="Lopez Roques C."/>
            <person name="Donnadieu C."/>
            <person name="Braasch I."/>
            <person name="Desvignes T."/>
            <person name="Postlethwait J."/>
            <person name="Bobe J."/>
            <person name="Wedekind C."/>
            <person name="Guiguen Y."/>
        </authorList>
    </citation>
    <scope>NUCLEOTIDE SEQUENCE [LARGE SCALE GENOMIC DNA]</scope>
    <source>
        <strain evidence="1">Cs_M1</strain>
        <tissue evidence="1">Blood</tissue>
    </source>
</reference>
<evidence type="ECO:0000313" key="1">
    <source>
        <dbReference type="EMBL" id="KAK6304833.1"/>
    </source>
</evidence>
<sequence length="85" mass="9807">MHEDLCACPLIMQVVTFSVGNGIMESLFPPPQHGFLTCLPHLVAGRWNNNSVFRPRLGSFSGLHSYKYLQQRRKLRYFLQECPVQ</sequence>
<dbReference type="AlphaFoldDB" id="A0AAN8QNW5"/>
<gene>
    <name evidence="1" type="ORF">J4Q44_G00254190</name>
</gene>
<dbReference type="Proteomes" id="UP001356427">
    <property type="component" value="Unassembled WGS sequence"/>
</dbReference>
<organism evidence="1 2">
    <name type="scientific">Coregonus suidteri</name>
    <dbReference type="NCBI Taxonomy" id="861788"/>
    <lineage>
        <taxon>Eukaryota</taxon>
        <taxon>Metazoa</taxon>
        <taxon>Chordata</taxon>
        <taxon>Craniata</taxon>
        <taxon>Vertebrata</taxon>
        <taxon>Euteleostomi</taxon>
        <taxon>Actinopterygii</taxon>
        <taxon>Neopterygii</taxon>
        <taxon>Teleostei</taxon>
        <taxon>Protacanthopterygii</taxon>
        <taxon>Salmoniformes</taxon>
        <taxon>Salmonidae</taxon>
        <taxon>Coregoninae</taxon>
        <taxon>Coregonus</taxon>
    </lineage>
</organism>
<dbReference type="EMBL" id="JAGTTL010000023">
    <property type="protein sequence ID" value="KAK6304833.1"/>
    <property type="molecule type" value="Genomic_DNA"/>
</dbReference>